<dbReference type="NCBIfam" id="NF040521">
    <property type="entry name" value="C45_proenzyme"/>
    <property type="match status" value="1"/>
</dbReference>
<dbReference type="InterPro" id="IPR047794">
    <property type="entry name" value="C45_proenzyme-like"/>
</dbReference>
<dbReference type="PANTHER" id="PTHR34180">
    <property type="entry name" value="PEPTIDASE C45"/>
    <property type="match status" value="1"/>
</dbReference>
<keyword evidence="3" id="KW-1185">Reference proteome</keyword>
<dbReference type="Proteomes" id="UP000599074">
    <property type="component" value="Unassembled WGS sequence"/>
</dbReference>
<sequence length="297" mass="31870">MCTLVGRHTGAQWVLASNSDNPYDVTNHVISCVATPYSYVAVEVLCPGQEVAWDGMVTRGVNSAGLAFTYAYVPEHSDTPIVKDDSLPPQTWTREMLASAATVDEALRFMEQRAGQILTGNYLIGDRHGEPVIAEVSGGRLTLTKSRDGAIACTNVWQTSPDAVPDNWPAESASPERSERSWTMLGAGTGAALAEVLGDHDRADVDDAGRAKSICSHGTQMGTISSELLDTRSRTLWWCYGWPCGQARGNENVQRSSWGTYVPFSVDRIEADAELVTVDGLITPAGARVLATAPLPA</sequence>
<evidence type="ECO:0000313" key="3">
    <source>
        <dbReference type="Proteomes" id="UP000599074"/>
    </source>
</evidence>
<dbReference type="Gene3D" id="3.60.60.10">
    <property type="entry name" value="Penicillin V Acylase, Chain A"/>
    <property type="match status" value="1"/>
</dbReference>
<dbReference type="InterPro" id="IPR047801">
    <property type="entry name" value="Peptidase_C45"/>
</dbReference>
<evidence type="ECO:0000313" key="2">
    <source>
        <dbReference type="EMBL" id="GII22737.1"/>
    </source>
</evidence>
<evidence type="ECO:0000259" key="1">
    <source>
        <dbReference type="Pfam" id="PF03417"/>
    </source>
</evidence>
<dbReference type="InterPro" id="IPR005079">
    <property type="entry name" value="Peptidase_C45_hydrolase"/>
</dbReference>
<dbReference type="AlphaFoldDB" id="A0A8J3TCP7"/>
<organism evidence="2 3">
    <name type="scientific">Planosporangium mesophilum</name>
    <dbReference type="NCBI Taxonomy" id="689768"/>
    <lineage>
        <taxon>Bacteria</taxon>
        <taxon>Bacillati</taxon>
        <taxon>Actinomycetota</taxon>
        <taxon>Actinomycetes</taxon>
        <taxon>Micromonosporales</taxon>
        <taxon>Micromonosporaceae</taxon>
        <taxon>Planosporangium</taxon>
    </lineage>
</organism>
<dbReference type="Pfam" id="PF03417">
    <property type="entry name" value="AAT"/>
    <property type="match status" value="1"/>
</dbReference>
<dbReference type="RefSeq" id="WP_168115359.1">
    <property type="nucleotide sequence ID" value="NZ_BOON01000019.1"/>
</dbReference>
<reference evidence="2" key="1">
    <citation type="submission" date="2021-01" db="EMBL/GenBank/DDBJ databases">
        <title>Whole genome shotgun sequence of Planosporangium mesophilum NBRC 109066.</title>
        <authorList>
            <person name="Komaki H."/>
            <person name="Tamura T."/>
        </authorList>
    </citation>
    <scope>NUCLEOTIDE SEQUENCE</scope>
    <source>
        <strain evidence="2">NBRC 109066</strain>
    </source>
</reference>
<dbReference type="EMBL" id="BOON01000019">
    <property type="protein sequence ID" value="GII22737.1"/>
    <property type="molecule type" value="Genomic_DNA"/>
</dbReference>
<dbReference type="PANTHER" id="PTHR34180:SF1">
    <property type="entry name" value="BETA-ALANYL-DOPAMINE_CARCININE HYDROLASE"/>
    <property type="match status" value="1"/>
</dbReference>
<dbReference type="SUPFAM" id="SSF56235">
    <property type="entry name" value="N-terminal nucleophile aminohydrolases (Ntn hydrolases)"/>
    <property type="match status" value="1"/>
</dbReference>
<feature type="domain" description="Peptidase C45 hydrolase" evidence="1">
    <location>
        <begin position="14"/>
        <end position="241"/>
    </location>
</feature>
<protein>
    <recommendedName>
        <fullName evidence="1">Peptidase C45 hydrolase domain-containing protein</fullName>
    </recommendedName>
</protein>
<gene>
    <name evidence="2" type="ORF">Pme01_23340</name>
</gene>
<proteinExistence type="predicted"/>
<dbReference type="InterPro" id="IPR029055">
    <property type="entry name" value="Ntn_hydrolases_N"/>
</dbReference>
<accession>A0A8J3TCP7</accession>
<name>A0A8J3TCP7_9ACTN</name>
<comment type="caution">
    <text evidence="2">The sequence shown here is derived from an EMBL/GenBank/DDBJ whole genome shotgun (WGS) entry which is preliminary data.</text>
</comment>